<dbReference type="RefSeq" id="WP_080324673.1">
    <property type="nucleotide sequence ID" value="NZ_JYMX02000008.1"/>
</dbReference>
<reference evidence="1 2" key="2">
    <citation type="journal article" date="2017" name="Front. Microbiol.">
        <title>Genomics Reveals a Unique Clone of Burkholderia cenocepacia Harboring an Actively Excising Novel Genomic Island.</title>
        <authorList>
            <person name="Patil P.P."/>
            <person name="Mali S."/>
            <person name="Midha S."/>
            <person name="Gautam V."/>
            <person name="Dash L."/>
            <person name="Kumar S."/>
            <person name="Shastri J."/>
            <person name="Singhal L."/>
            <person name="Patil P.B."/>
        </authorList>
    </citation>
    <scope>NUCLEOTIDE SEQUENCE [LARGE SCALE GENOMIC DNA]</scope>
    <source>
        <strain evidence="1 2">BC-19</strain>
    </source>
</reference>
<accession>A0ABD4UCR2</accession>
<protein>
    <submittedName>
        <fullName evidence="1">Uncharacterized protein</fullName>
    </submittedName>
</protein>
<sequence>MSTKTLKTKRKLDSAIVELQAQGQKITAEKLAQIVGVTTQAVHLFMSKHDMLHFLPASNQRKRTLGIVAELKGMDVSGLLVKEIHQLPIDGLADVKTDRLYTILRENNIAYRRPMENIEQILKDVDLSQHNIQELASMTGFEKDAIKYYSEKHNKPFKRMRVRSSKVDTAEQ</sequence>
<reference evidence="1 2" key="1">
    <citation type="journal article" date="2017" name="Front. Microbiol.">
        <title>Genomics reveals a unique clone of Burkholderia cenocepacia harbouring an actively excising novel genomic island.</title>
        <authorList>
            <person name="Patil P."/>
            <person name="Mali S."/>
            <person name="Midha S."/>
            <person name="Gautam V."/>
            <person name="Dash L."/>
            <person name="Kumar S."/>
            <person name="Shastri J."/>
            <person name="Singhal L."/>
            <person name="Patil P.B."/>
        </authorList>
    </citation>
    <scope>NUCLEOTIDE SEQUENCE [LARGE SCALE GENOMIC DNA]</scope>
    <source>
        <strain evidence="1 2">BC-19</strain>
    </source>
</reference>
<proteinExistence type="predicted"/>
<name>A0ABD4UCR2_9BURK</name>
<evidence type="ECO:0000313" key="1">
    <source>
        <dbReference type="EMBL" id="MCW3712120.1"/>
    </source>
</evidence>
<dbReference type="Proteomes" id="UP000191686">
    <property type="component" value="Unassembled WGS sequence"/>
</dbReference>
<dbReference type="AlphaFoldDB" id="A0ABD4UCR2"/>
<comment type="caution">
    <text evidence="1">The sequence shown here is derived from an EMBL/GenBank/DDBJ whole genome shotgun (WGS) entry which is preliminary data.</text>
</comment>
<organism evidence="1 2">
    <name type="scientific">Burkholderia cenocepacia</name>
    <dbReference type="NCBI Taxonomy" id="95486"/>
    <lineage>
        <taxon>Bacteria</taxon>
        <taxon>Pseudomonadati</taxon>
        <taxon>Pseudomonadota</taxon>
        <taxon>Betaproteobacteria</taxon>
        <taxon>Burkholderiales</taxon>
        <taxon>Burkholderiaceae</taxon>
        <taxon>Burkholderia</taxon>
        <taxon>Burkholderia cepacia complex</taxon>
    </lineage>
</organism>
<gene>
    <name evidence="1" type="ORF">UE95_012560</name>
</gene>
<evidence type="ECO:0000313" key="2">
    <source>
        <dbReference type="Proteomes" id="UP000191686"/>
    </source>
</evidence>
<dbReference type="EMBL" id="JYMX02000008">
    <property type="protein sequence ID" value="MCW3712120.1"/>
    <property type="molecule type" value="Genomic_DNA"/>
</dbReference>